<sequence>MTRAIRIVVGAVWAVGLLVSAVWGQQAHHDRYLLKVSLDPEDRVISGTATVEYTNDSATALSHLYFLLMPNYSREPNPHLAPAVLDSSYWNGFDPAWTKVFSVKTPEGQALEFALERGPDWFQTYSLDETLLRVVLPQPLEPGQRTTVVIEFETRFPYITGADEGFHNGTFTWRFGWSPIPVPATELIDGRYIAPRPYYKFLMPAVLYELELTLPDEYVVAAGGDSQSEAPHPELRGQKIVRVSSEIPRRSLPISISDKFRRYELTEEIPLIVYYRPGHEANARLLATYAHEILEYYQAHFGLFSYKRLVIVEASSDGYFGMTADGFVMLGNSFFFEKDLGVAGMLDRLTEYVLAHEMAHLWWGIGVGADLNAENFLSEAFSEYLSITYFEEKYGEFGPNLIQMERSGLLEKFIQSQLGYLNLRRHLSELPYVLAHKDRFDEAIIKPQQDVRYLNYSAVRLYNKGYLVLRALRGLLGHETMNQILRTAYERWAHRFISVAEFESLVEEISGRDLSKFFNAWLHRDDDPAPYLDYAVTGFETQPLDLPKDAPKDAEKYLVRVFLQRTGSIHMPVTVVAVSELDEEYTYIYESDKPTETWEFRSKRPIKEVRVDPNEVTPDVNRLNNYYPQRTRVITNGDNDLPLDAYLIRMNPLGQTVEIGFLNDYRLIFANGYVGGWLNLGRGTVASAALALPGTDIFGFASLSWRTFAQPNIGYRGVYWVPHEQFMVTIARLLDAPNGPSGPFVPVVFAALDYQRSELLKDLYVLGLSLRQGLDFTQLSLQGITRLRLWPNVYLDVAGDVGLGFNTQGSFRFDLSELSSFQGVKGFPFTDRFRWLSSAEVNFPLQREMGYNLFNLALLSEIDQAVYIIAARTAPTFESWLSTEGAKVEAGLEFRVRGTSIGGLLPFTLVLRIGYPFVGAERSEQNVLISIGVAFE</sequence>
<dbReference type="InterPro" id="IPR014782">
    <property type="entry name" value="Peptidase_M1_dom"/>
</dbReference>
<feature type="domain" description="Peptidase M1 membrane alanine aminopeptidase" evidence="1">
    <location>
        <begin position="290"/>
        <end position="521"/>
    </location>
</feature>
<dbReference type="SUPFAM" id="SSF55486">
    <property type="entry name" value="Metalloproteases ('zincins'), catalytic domain"/>
    <property type="match status" value="1"/>
</dbReference>
<reference evidence="2" key="2">
    <citation type="journal article" date="2012" name="PLoS ONE">
        <title>A Deeply Branching Thermophilic Bacterium with an Ancient Acetyl-CoA Pathway Dominates a Subsurface Ecosystem.</title>
        <authorList>
            <person name="Takami H."/>
            <person name="Noguchi H."/>
            <person name="Takaki Y."/>
            <person name="Uchiyama I."/>
            <person name="Toyoda A."/>
            <person name="Nishi S."/>
            <person name="Chee G.-J."/>
            <person name="Arai W."/>
            <person name="Nunoura T."/>
            <person name="Itoh T."/>
            <person name="Hattori M."/>
            <person name="Takai K."/>
        </authorList>
    </citation>
    <scope>NUCLEOTIDE SEQUENCE</scope>
</reference>
<gene>
    <name evidence="2" type="ORF">HGMM_OP4C391</name>
</gene>
<dbReference type="EMBL" id="AP011803">
    <property type="protein sequence ID" value="BAL59755.1"/>
    <property type="molecule type" value="Genomic_DNA"/>
</dbReference>
<dbReference type="Gene3D" id="1.10.390.10">
    <property type="entry name" value="Neutral Protease Domain 2"/>
    <property type="match status" value="1"/>
</dbReference>
<dbReference type="AlphaFoldDB" id="H5STA5"/>
<name>H5STA5_ACEAU</name>
<evidence type="ECO:0000313" key="2">
    <source>
        <dbReference type="EMBL" id="BAL59755.1"/>
    </source>
</evidence>
<evidence type="ECO:0000259" key="1">
    <source>
        <dbReference type="Pfam" id="PF01433"/>
    </source>
</evidence>
<reference evidence="2" key="1">
    <citation type="journal article" date="2005" name="Environ. Microbiol.">
        <title>Genetic and functional properties of uncultivated thermophilic crenarchaeotes from a subsurface gold mine as revealed by analysis of genome fragments.</title>
        <authorList>
            <person name="Nunoura T."/>
            <person name="Hirayama H."/>
            <person name="Takami H."/>
            <person name="Oida H."/>
            <person name="Nishi S."/>
            <person name="Shimamura S."/>
            <person name="Suzuki Y."/>
            <person name="Inagaki F."/>
            <person name="Takai K."/>
            <person name="Nealson K.H."/>
            <person name="Horikoshi K."/>
        </authorList>
    </citation>
    <scope>NUCLEOTIDE SEQUENCE</scope>
</reference>
<dbReference type="InterPro" id="IPR027268">
    <property type="entry name" value="Peptidase_M4/M1_CTD_sf"/>
</dbReference>
<organism evidence="2">
    <name type="scientific">Acetithermum autotrophicum</name>
    <dbReference type="NCBI Taxonomy" id="1446466"/>
    <lineage>
        <taxon>Bacteria</taxon>
        <taxon>Candidatus Bipolaricaulota</taxon>
        <taxon>Candidatus Acetithermum</taxon>
    </lineage>
</organism>
<proteinExistence type="predicted"/>
<protein>
    <submittedName>
        <fullName evidence="2">Hypothetical conserved protein</fullName>
    </submittedName>
</protein>
<accession>H5STA5</accession>
<dbReference type="GO" id="GO:0008237">
    <property type="term" value="F:metallopeptidase activity"/>
    <property type="evidence" value="ECO:0007669"/>
    <property type="project" value="InterPro"/>
</dbReference>
<dbReference type="Pfam" id="PF01433">
    <property type="entry name" value="Peptidase_M1"/>
    <property type="match status" value="1"/>
</dbReference>
<dbReference type="GO" id="GO:0008270">
    <property type="term" value="F:zinc ion binding"/>
    <property type="evidence" value="ECO:0007669"/>
    <property type="project" value="InterPro"/>
</dbReference>